<gene>
    <name evidence="3" type="ORF">Bpfe_003105</name>
</gene>
<keyword evidence="4" id="KW-1185">Reference proteome</keyword>
<comment type="caution">
    <text evidence="3">The sequence shown here is derived from an EMBL/GenBank/DDBJ whole genome shotgun (WGS) entry which is preliminary data.</text>
</comment>
<evidence type="ECO:0000313" key="4">
    <source>
        <dbReference type="Proteomes" id="UP001233172"/>
    </source>
</evidence>
<evidence type="ECO:0000256" key="2">
    <source>
        <dbReference type="SAM" id="SignalP"/>
    </source>
</evidence>
<reference evidence="3" key="1">
    <citation type="journal article" date="2023" name="PLoS Negl. Trop. Dis.">
        <title>A genome sequence for Biomphalaria pfeifferi, the major vector snail for the human-infecting parasite Schistosoma mansoni.</title>
        <authorList>
            <person name="Bu L."/>
            <person name="Lu L."/>
            <person name="Laidemitt M.R."/>
            <person name="Zhang S.M."/>
            <person name="Mutuku M."/>
            <person name="Mkoji G."/>
            <person name="Steinauer M."/>
            <person name="Loker E.S."/>
        </authorList>
    </citation>
    <scope>NUCLEOTIDE SEQUENCE</scope>
    <source>
        <strain evidence="3">KasaAsao</strain>
    </source>
</reference>
<evidence type="ECO:0000313" key="3">
    <source>
        <dbReference type="EMBL" id="KAK0067598.1"/>
    </source>
</evidence>
<keyword evidence="2" id="KW-0732">Signal</keyword>
<dbReference type="AlphaFoldDB" id="A0AAD8C8D1"/>
<feature type="compositionally biased region" description="Low complexity" evidence="1">
    <location>
        <begin position="381"/>
        <end position="630"/>
    </location>
</feature>
<organism evidence="3 4">
    <name type="scientific">Biomphalaria pfeifferi</name>
    <name type="common">Bloodfluke planorb</name>
    <name type="synonym">Freshwater snail</name>
    <dbReference type="NCBI Taxonomy" id="112525"/>
    <lineage>
        <taxon>Eukaryota</taxon>
        <taxon>Metazoa</taxon>
        <taxon>Spiralia</taxon>
        <taxon>Lophotrochozoa</taxon>
        <taxon>Mollusca</taxon>
        <taxon>Gastropoda</taxon>
        <taxon>Heterobranchia</taxon>
        <taxon>Euthyneura</taxon>
        <taxon>Panpulmonata</taxon>
        <taxon>Hygrophila</taxon>
        <taxon>Lymnaeoidea</taxon>
        <taxon>Planorbidae</taxon>
        <taxon>Biomphalaria</taxon>
    </lineage>
</organism>
<dbReference type="EMBL" id="JASAOG010000007">
    <property type="protein sequence ID" value="KAK0067598.1"/>
    <property type="molecule type" value="Genomic_DNA"/>
</dbReference>
<evidence type="ECO:0000256" key="1">
    <source>
        <dbReference type="SAM" id="MobiDB-lite"/>
    </source>
</evidence>
<dbReference type="PRINTS" id="PR01217">
    <property type="entry name" value="PRICHEXTENSN"/>
</dbReference>
<name>A0AAD8C8D1_BIOPF</name>
<protein>
    <submittedName>
        <fullName evidence="3">Mucin-2</fullName>
    </submittedName>
</protein>
<dbReference type="Proteomes" id="UP001233172">
    <property type="component" value="Unassembled WGS sequence"/>
</dbReference>
<feature type="signal peptide" evidence="2">
    <location>
        <begin position="1"/>
        <end position="22"/>
    </location>
</feature>
<feature type="chain" id="PRO_5041973267" evidence="2">
    <location>
        <begin position="23"/>
        <end position="630"/>
    </location>
</feature>
<proteinExistence type="predicted"/>
<sequence length="630" mass="69877">MSIARNLFLLKTFATFLGLSLSYFQNIEPANFFYQINRIPHGHFKNFLCGIFRQNPGPYGDSRVAQIVHKTDFQALEDLLKSWIPLARNNPFFFSEFDLDYSIQHYYQKSANKLARNRVLNSFIDIYSSPKTSFQHQSQYKDYIRIFLSLKLHLQSGLNPNQFQQMRSTLLLSVAMQDLDFLFDLIYVEKGISSEDVLDVVQYFFAIDPYSNSRSLADVDRRRAFIEIILAANVRCPKCPVYFQDFKDVARAVFWNLLPPGPFEDMRVAVTAMIALSEAKFYPQGLINIFDSFLQDFLLSNPREPYFLEPLNSYSDKDLYRFSKEAACLALVKFLSSSETCNVQLPTRFSVVHSLCKVQQYPSHYNSPDSHIYPGSRTVKPTSTLTTLLTTTPTTTETTTTPTTTETTPTPTTTETTPTPTTTETTPTPTTTETTPTPTTTETTPTPTTTETTTTSTTTETTPTPTTTETTPTPTTTETTPTPTTTETTTTSTTTETTPTPTTTETTPTPTTTETTPTPTTTETTPTPTTTETTPTPTTTETTPTPTTTETTTTPTTTETTPTPTTTETTPTPTTTETTPTPTTTETTPTSTTTETTPTPTTTETTPTPTTTETTPTPTTTETTPTPITT</sequence>
<accession>A0AAD8C8D1</accession>
<feature type="region of interest" description="Disordered" evidence="1">
    <location>
        <begin position="366"/>
        <end position="630"/>
    </location>
</feature>
<reference evidence="3" key="2">
    <citation type="submission" date="2023-04" db="EMBL/GenBank/DDBJ databases">
        <authorList>
            <person name="Bu L."/>
            <person name="Lu L."/>
            <person name="Laidemitt M.R."/>
            <person name="Zhang S.M."/>
            <person name="Mutuku M."/>
            <person name="Mkoji G."/>
            <person name="Steinauer M."/>
            <person name="Loker E.S."/>
        </authorList>
    </citation>
    <scope>NUCLEOTIDE SEQUENCE</scope>
    <source>
        <strain evidence="3">KasaAsao</strain>
        <tissue evidence="3">Whole Snail</tissue>
    </source>
</reference>